<keyword evidence="13" id="KW-1185">Reference proteome</keyword>
<evidence type="ECO:0000313" key="13">
    <source>
        <dbReference type="Proteomes" id="UP000300879"/>
    </source>
</evidence>
<dbReference type="InterPro" id="IPR017476">
    <property type="entry name" value="UDP-Glc/GDP-Man"/>
</dbReference>
<dbReference type="EMBL" id="CP040396">
    <property type="protein sequence ID" value="QCT01844.1"/>
    <property type="molecule type" value="Genomic_DNA"/>
</dbReference>
<dbReference type="InterPro" id="IPR014027">
    <property type="entry name" value="UDP-Glc/GDP-Man_DH_C"/>
</dbReference>
<evidence type="ECO:0000259" key="11">
    <source>
        <dbReference type="SMART" id="SM00984"/>
    </source>
</evidence>
<feature type="binding site" evidence="9">
    <location>
        <begin position="273"/>
        <end position="277"/>
    </location>
    <ligand>
        <name>substrate</name>
    </ligand>
</feature>
<dbReference type="Gene3D" id="3.40.50.720">
    <property type="entry name" value="NAD(P)-binding Rossmann-like Domain"/>
    <property type="match status" value="2"/>
</dbReference>
<dbReference type="SUPFAM" id="SSF51735">
    <property type="entry name" value="NAD(P)-binding Rossmann-fold domains"/>
    <property type="match status" value="1"/>
</dbReference>
<feature type="binding site" evidence="10">
    <location>
        <position position="157"/>
    </location>
    <ligand>
        <name>NAD(+)</name>
        <dbReference type="ChEBI" id="CHEBI:57540"/>
    </ligand>
</feature>
<dbReference type="NCBIfam" id="TIGR03026">
    <property type="entry name" value="NDP-sugDHase"/>
    <property type="match status" value="1"/>
</dbReference>
<feature type="binding site" evidence="10">
    <location>
        <position position="287"/>
    </location>
    <ligand>
        <name>NAD(+)</name>
        <dbReference type="ChEBI" id="CHEBI:57540"/>
    </ligand>
</feature>
<evidence type="ECO:0000256" key="8">
    <source>
        <dbReference type="PIRSR" id="PIRSR500134-1"/>
    </source>
</evidence>
<dbReference type="GO" id="GO:0000271">
    <property type="term" value="P:polysaccharide biosynthetic process"/>
    <property type="evidence" value="ECO:0007669"/>
    <property type="project" value="InterPro"/>
</dbReference>
<evidence type="ECO:0000313" key="12">
    <source>
        <dbReference type="EMBL" id="QCT01844.1"/>
    </source>
</evidence>
<dbReference type="SUPFAM" id="SSF48179">
    <property type="entry name" value="6-phosphogluconate dehydrogenase C-terminal domain-like"/>
    <property type="match status" value="1"/>
</dbReference>
<dbReference type="RefSeq" id="WP_138224900.1">
    <property type="nucleotide sequence ID" value="NZ_CP040396.1"/>
</dbReference>
<dbReference type="SUPFAM" id="SSF52413">
    <property type="entry name" value="UDP-glucose/GDP-mannose dehydrogenase C-terminal domain"/>
    <property type="match status" value="1"/>
</dbReference>
<evidence type="ECO:0000256" key="4">
    <source>
        <dbReference type="ARBA" id="ARBA00023002"/>
    </source>
</evidence>
<dbReference type="InterPro" id="IPR028357">
    <property type="entry name" value="UDPglc_DH_bac"/>
</dbReference>
<dbReference type="OrthoDB" id="9803238at2"/>
<evidence type="ECO:0000256" key="9">
    <source>
        <dbReference type="PIRSR" id="PIRSR500134-2"/>
    </source>
</evidence>
<dbReference type="SMART" id="SM00984">
    <property type="entry name" value="UDPG_MGDP_dh_C"/>
    <property type="match status" value="1"/>
</dbReference>
<keyword evidence="5 7" id="KW-0520">NAD</keyword>
<comment type="catalytic activity">
    <reaction evidence="6 7">
        <text>UDP-alpha-D-glucose + 2 NAD(+) + H2O = UDP-alpha-D-glucuronate + 2 NADH + 3 H(+)</text>
        <dbReference type="Rhea" id="RHEA:23596"/>
        <dbReference type="ChEBI" id="CHEBI:15377"/>
        <dbReference type="ChEBI" id="CHEBI:15378"/>
        <dbReference type="ChEBI" id="CHEBI:57540"/>
        <dbReference type="ChEBI" id="CHEBI:57945"/>
        <dbReference type="ChEBI" id="CHEBI:58052"/>
        <dbReference type="ChEBI" id="CHEBI:58885"/>
        <dbReference type="EC" id="1.1.1.22"/>
    </reaction>
</comment>
<dbReference type="InterPro" id="IPR036220">
    <property type="entry name" value="UDP-Glc/GDP-Man_DH_C_sf"/>
</dbReference>
<dbReference type="InterPro" id="IPR014026">
    <property type="entry name" value="UDP-Glc/GDP-Man_DH_dimer"/>
</dbReference>
<dbReference type="Pfam" id="PF00984">
    <property type="entry name" value="UDPG_MGDP_dh"/>
    <property type="match status" value="1"/>
</dbReference>
<dbReference type="Pfam" id="PF03720">
    <property type="entry name" value="UDPG_MGDP_dh_C"/>
    <property type="match status" value="1"/>
</dbReference>
<feature type="active site" description="Nucleophile" evidence="8">
    <location>
        <position position="284"/>
    </location>
</feature>
<feature type="binding site" evidence="10">
    <location>
        <position position="35"/>
    </location>
    <ligand>
        <name>NAD(+)</name>
        <dbReference type="ChEBI" id="CHEBI:57540"/>
    </ligand>
</feature>
<dbReference type="GO" id="GO:0051287">
    <property type="term" value="F:NAD binding"/>
    <property type="evidence" value="ECO:0007669"/>
    <property type="project" value="InterPro"/>
</dbReference>
<comment type="similarity">
    <text evidence="2 7">Belongs to the UDP-glucose/GDP-mannose dehydrogenase family.</text>
</comment>
<accession>A0A4V1G3N8</accession>
<dbReference type="Gene3D" id="1.20.5.100">
    <property type="entry name" value="Cytochrome c1, transmembrane anchor, C-terminal"/>
    <property type="match status" value="1"/>
</dbReference>
<dbReference type="KEGG" id="palo:E6C60_1126"/>
<organism evidence="12 13">
    <name type="scientific">Paenibacillus algicola</name>
    <dbReference type="NCBI Taxonomy" id="2565926"/>
    <lineage>
        <taxon>Bacteria</taxon>
        <taxon>Bacillati</taxon>
        <taxon>Bacillota</taxon>
        <taxon>Bacilli</taxon>
        <taxon>Bacillales</taxon>
        <taxon>Paenibacillaceae</taxon>
        <taxon>Paenibacillus</taxon>
    </lineage>
</organism>
<gene>
    <name evidence="12" type="ORF">E6C60_1126</name>
</gene>
<evidence type="ECO:0000256" key="2">
    <source>
        <dbReference type="ARBA" id="ARBA00006601"/>
    </source>
</evidence>
<keyword evidence="4 7" id="KW-0560">Oxidoreductase</keyword>
<sequence length="454" mass="50172">MKTVCLGTGYVGTVTAAALAMAGHQATVIDIDKQKVNSINAGASPIFEPGLNDVISLHAGRLLTASVSLESVREADVIFICVGTPALPDGTADLRYVKDAARSIGENLSLERFTVIVNKSTVPVGTAALVASIVESVSGGEAERHFTVASNPEFLREGYALEDVLFPDRIIVGTQHPEGLARLRELYKPYVKRLIRIPDVLKPYLEGAGGQQETVYFETDTKSAELIKYASNAFLAVKISYINEIARLSEALGANTAHIARGMGLDSRIGEKFLEVSSGWSGSCFPKDTQELWTTSRKYGAELSIVRAAMDSNEEMKHFCVRKLQRKLKSLNGSCIGLLGLTFKPNTDDVRETQALFMIRQLLELGAQVRVHDPKGMDHFRRLYPDLPVDYCESAEEAAERTHALVLMTHWEQYLQLNWKMIFYSVKQPYILDTRNCLRGAELREMGFDYEGIG</sequence>
<feature type="binding site" evidence="9">
    <location>
        <position position="228"/>
    </location>
    <ligand>
        <name>substrate</name>
    </ligand>
</feature>
<dbReference type="Pfam" id="PF03721">
    <property type="entry name" value="UDPG_MGDP_dh_N"/>
    <property type="match status" value="1"/>
</dbReference>
<dbReference type="PANTHER" id="PTHR43750:SF3">
    <property type="entry name" value="UDP-GLUCOSE 6-DEHYDROGENASE TUAD"/>
    <property type="match status" value="1"/>
</dbReference>
<dbReference type="PIRSF" id="PIRSF000124">
    <property type="entry name" value="UDPglc_GDPman_dh"/>
    <property type="match status" value="1"/>
</dbReference>
<dbReference type="InterPro" id="IPR001732">
    <property type="entry name" value="UDP-Glc/GDP-Man_DH_N"/>
</dbReference>
<dbReference type="UniPathway" id="UPA00038">
    <property type="reaction ID" value="UER00491"/>
</dbReference>
<evidence type="ECO:0000256" key="3">
    <source>
        <dbReference type="ARBA" id="ARBA00012954"/>
    </source>
</evidence>
<dbReference type="EC" id="1.1.1.22" evidence="3 7"/>
<evidence type="ECO:0000256" key="7">
    <source>
        <dbReference type="PIRNR" id="PIRNR000124"/>
    </source>
</evidence>
<protein>
    <recommendedName>
        <fullName evidence="3 7">UDP-glucose 6-dehydrogenase</fullName>
        <ecNumber evidence="3 7">1.1.1.22</ecNumber>
    </recommendedName>
</protein>
<dbReference type="InterPro" id="IPR008927">
    <property type="entry name" value="6-PGluconate_DH-like_C_sf"/>
</dbReference>
<evidence type="ECO:0000256" key="10">
    <source>
        <dbReference type="PIRSR" id="PIRSR500134-3"/>
    </source>
</evidence>
<feature type="binding site" evidence="10">
    <location>
        <position position="121"/>
    </location>
    <ligand>
        <name>NAD(+)</name>
        <dbReference type="ChEBI" id="CHEBI:57540"/>
    </ligand>
</feature>
<reference evidence="12 13" key="1">
    <citation type="submission" date="2019-05" db="EMBL/GenBank/DDBJ databases">
        <authorList>
            <person name="Chen C."/>
        </authorList>
    </citation>
    <scope>NUCLEOTIDE SEQUENCE [LARGE SCALE GENOMIC DNA]</scope>
    <source>
        <strain evidence="12 13">HB172198</strain>
    </source>
</reference>
<feature type="binding site" evidence="10">
    <location>
        <position position="351"/>
    </location>
    <ligand>
        <name>NAD(+)</name>
        <dbReference type="ChEBI" id="CHEBI:57540"/>
    </ligand>
</feature>
<dbReference type="PANTHER" id="PTHR43750">
    <property type="entry name" value="UDP-GLUCOSE 6-DEHYDROGENASE TUAD"/>
    <property type="match status" value="1"/>
</dbReference>
<feature type="domain" description="UDP-glucose/GDP-mannose dehydrogenase C-terminal" evidence="11">
    <location>
        <begin position="337"/>
        <end position="440"/>
    </location>
</feature>
<evidence type="ECO:0000256" key="1">
    <source>
        <dbReference type="ARBA" id="ARBA00004701"/>
    </source>
</evidence>
<dbReference type="InterPro" id="IPR036291">
    <property type="entry name" value="NAD(P)-bd_dom_sf"/>
</dbReference>
<dbReference type="GO" id="GO:0006065">
    <property type="term" value="P:UDP-glucuronate biosynthetic process"/>
    <property type="evidence" value="ECO:0007669"/>
    <property type="project" value="UniProtKB-UniPathway"/>
</dbReference>
<feature type="binding site" evidence="9">
    <location>
        <position position="344"/>
    </location>
    <ligand>
        <name>substrate</name>
    </ligand>
</feature>
<feature type="binding site" evidence="10">
    <location>
        <position position="30"/>
    </location>
    <ligand>
        <name>NAD(+)</name>
        <dbReference type="ChEBI" id="CHEBI:57540"/>
    </ligand>
</feature>
<dbReference type="Proteomes" id="UP000300879">
    <property type="component" value="Chromosome"/>
</dbReference>
<dbReference type="AlphaFoldDB" id="A0A4V1G3N8"/>
<comment type="pathway">
    <text evidence="1">Nucleotide-sugar biosynthesis; UDP-alpha-D-glucuronate biosynthesis; UDP-alpha-D-glucuronate from UDP-alpha-D-glucose: step 1/1.</text>
</comment>
<name>A0A4V1G3N8_9BACL</name>
<dbReference type="PIRSF" id="PIRSF500134">
    <property type="entry name" value="UDPglc_DH_bac"/>
    <property type="match status" value="1"/>
</dbReference>
<dbReference type="GO" id="GO:0003979">
    <property type="term" value="F:UDP-glucose 6-dehydrogenase activity"/>
    <property type="evidence" value="ECO:0007669"/>
    <property type="project" value="UniProtKB-EC"/>
</dbReference>
<feature type="binding site" evidence="9">
    <location>
        <begin position="154"/>
        <end position="157"/>
    </location>
    <ligand>
        <name>substrate</name>
    </ligand>
</feature>
<evidence type="ECO:0000256" key="5">
    <source>
        <dbReference type="ARBA" id="ARBA00023027"/>
    </source>
</evidence>
<evidence type="ECO:0000256" key="6">
    <source>
        <dbReference type="ARBA" id="ARBA00047473"/>
    </source>
</evidence>
<feature type="binding site" evidence="10">
    <location>
        <position position="84"/>
    </location>
    <ligand>
        <name>NAD(+)</name>
        <dbReference type="ChEBI" id="CHEBI:57540"/>
    </ligand>
</feature>
<proteinExistence type="inferred from homology"/>